<keyword evidence="2" id="KW-1185">Reference proteome</keyword>
<evidence type="ECO:0008006" key="3">
    <source>
        <dbReference type="Google" id="ProtNLM"/>
    </source>
</evidence>
<dbReference type="InterPro" id="IPR002591">
    <property type="entry name" value="Phosphodiest/P_Trfase"/>
</dbReference>
<sequence>MPLVKLQVASPVLTFTFREMNKPVIVIGLDAAQPSVLEKWMSQGHLQTMRRLRDQGTYGRLKNFEAFSAETPWTTFLTGCSPHTTGYWSPLGFREGSYECYTKAAYDYSEYPPFYALGEDYRVAVFDMPQTRLCEEVNGPQVLAWGAHSPQVASGSLPASLFQELVDKHGEHPGLHKDYAVCVDLKGTLRLRKLLETGISRRATICQDLLERESWDLFLTVFGEAHALGHNFWQLSQPEHPLYEHFSSRVSGDPMLEGFQAIDRAIGKILAKAPKDAHVVIFSAHGMGPNTMDAPSTTFLPEFLYRLSFPGKFALANGTELGTPPEPIITKMKWNYWERHLWGTKYDPNPIKRFLRRETPTKLFKLIEPWLDSSQEPDLISPFRLAKETDVVPFQPAAWYAPVWHKMKAFALPSFSEGYIRINLQGREPQGLVPESEYDAFCDELIQKLYALKDARKGVPMVKEIIRTRKSPTERNCKLSDADLVLVWQDEYATDVVESPDVGRIGPVPHYRAGSHRPEGFIIAAGPDIASGVDFGGGHALDLPPTILELMGAPIPEYFEGKPLPLLAKELVNG</sequence>
<dbReference type="AlphaFoldDB" id="F4XX24"/>
<organism evidence="1 2">
    <name type="scientific">Moorena producens 3L</name>
    <dbReference type="NCBI Taxonomy" id="489825"/>
    <lineage>
        <taxon>Bacteria</taxon>
        <taxon>Bacillati</taxon>
        <taxon>Cyanobacteriota</taxon>
        <taxon>Cyanophyceae</taxon>
        <taxon>Coleofasciculales</taxon>
        <taxon>Coleofasciculaceae</taxon>
        <taxon>Moorena</taxon>
    </lineage>
</organism>
<accession>F4XX24</accession>
<gene>
    <name evidence="1" type="ORF">LYNGBM3L_45830</name>
</gene>
<dbReference type="SUPFAM" id="SSF53649">
    <property type="entry name" value="Alkaline phosphatase-like"/>
    <property type="match status" value="1"/>
</dbReference>
<reference evidence="2" key="1">
    <citation type="journal article" date="2011" name="Proc. Natl. Acad. Sci. U.S.A.">
        <title>Genomic insights into the physiology and ecology of the marine filamentous cyanobacterium Lyngbya majuscula.</title>
        <authorList>
            <person name="Jones A.C."/>
            <person name="Monroe E.A."/>
            <person name="Podell S."/>
            <person name="Hess W.R."/>
            <person name="Klages S."/>
            <person name="Esquenazi E."/>
            <person name="Niessen S."/>
            <person name="Hoover H."/>
            <person name="Rothmann M."/>
            <person name="Lasken R.S."/>
            <person name="Yates J.R.III."/>
            <person name="Reinhardt R."/>
            <person name="Kube M."/>
            <person name="Burkart M.D."/>
            <person name="Allen E.E."/>
            <person name="Dorrestein P.C."/>
            <person name="Gerwick W.H."/>
            <person name="Gerwick L."/>
        </authorList>
    </citation>
    <scope>NUCLEOTIDE SEQUENCE [LARGE SCALE GENOMIC DNA]</scope>
    <source>
        <strain evidence="2">3L</strain>
    </source>
</reference>
<dbReference type="Pfam" id="PF01663">
    <property type="entry name" value="Phosphodiest"/>
    <property type="match status" value="1"/>
</dbReference>
<dbReference type="eggNOG" id="COG3379">
    <property type="taxonomic scope" value="Bacteria"/>
</dbReference>
<dbReference type="EMBL" id="GL890945">
    <property type="protein sequence ID" value="EGJ30909.1"/>
    <property type="molecule type" value="Genomic_DNA"/>
</dbReference>
<dbReference type="InterPro" id="IPR017850">
    <property type="entry name" value="Alkaline_phosphatase_core_sf"/>
</dbReference>
<evidence type="ECO:0000313" key="2">
    <source>
        <dbReference type="Proteomes" id="UP000003959"/>
    </source>
</evidence>
<dbReference type="HOGENOM" id="CLU_024306_0_0_3"/>
<dbReference type="Gene3D" id="3.40.720.10">
    <property type="entry name" value="Alkaline Phosphatase, subunit A"/>
    <property type="match status" value="2"/>
</dbReference>
<protein>
    <recommendedName>
        <fullName evidence="3">Nucleotide pyrophosphatase</fullName>
    </recommendedName>
</protein>
<dbReference type="Proteomes" id="UP000003959">
    <property type="component" value="Unassembled WGS sequence"/>
</dbReference>
<name>F4XX24_9CYAN</name>
<evidence type="ECO:0000313" key="1">
    <source>
        <dbReference type="EMBL" id="EGJ30909.1"/>
    </source>
</evidence>
<proteinExistence type="predicted"/>